<comment type="subunit">
    <text evidence="4">Component of the Mediator complex.</text>
</comment>
<keyword evidence="4" id="KW-0010">Activator</keyword>
<sequence length="63" mass="7062">MIENRTGPQTIEFLTKRVVALGAVQTGQFLVDCETYVSVPQLGECFRIFQIEFSSRYVFGVAA</sequence>
<dbReference type="GO" id="GO:0003712">
    <property type="term" value="F:transcription coregulator activity"/>
    <property type="evidence" value="ECO:0007669"/>
    <property type="project" value="InterPro"/>
</dbReference>
<keyword evidence="3 4" id="KW-0539">Nucleus</keyword>
<reference evidence="5 6" key="1">
    <citation type="submission" date="2015-07" db="EMBL/GenBank/DDBJ databases">
        <title>The genome of Habropoda laboriosa.</title>
        <authorList>
            <person name="Pan H."/>
            <person name="Kapheim K."/>
        </authorList>
    </citation>
    <scope>NUCLEOTIDE SEQUENCE [LARGE SCALE GENOMIC DNA]</scope>
    <source>
        <strain evidence="5">0110345459</strain>
    </source>
</reference>
<accession>A0A0L7R1V6</accession>
<evidence type="ECO:0000256" key="1">
    <source>
        <dbReference type="ARBA" id="ARBA00004123"/>
    </source>
</evidence>
<organism evidence="5 6">
    <name type="scientific">Habropoda laboriosa</name>
    <dbReference type="NCBI Taxonomy" id="597456"/>
    <lineage>
        <taxon>Eukaryota</taxon>
        <taxon>Metazoa</taxon>
        <taxon>Ecdysozoa</taxon>
        <taxon>Arthropoda</taxon>
        <taxon>Hexapoda</taxon>
        <taxon>Insecta</taxon>
        <taxon>Pterygota</taxon>
        <taxon>Neoptera</taxon>
        <taxon>Endopterygota</taxon>
        <taxon>Hymenoptera</taxon>
        <taxon>Apocrita</taxon>
        <taxon>Aculeata</taxon>
        <taxon>Apoidea</taxon>
        <taxon>Anthophila</taxon>
        <taxon>Apidae</taxon>
        <taxon>Habropoda</taxon>
    </lineage>
</organism>
<keyword evidence="6" id="KW-1185">Reference proteome</keyword>
<comment type="similarity">
    <text evidence="2 4">Belongs to the Mediator complex subunit 20 family.</text>
</comment>
<dbReference type="Pfam" id="PF08612">
    <property type="entry name" value="Med20"/>
    <property type="match status" value="1"/>
</dbReference>
<evidence type="ECO:0000256" key="4">
    <source>
        <dbReference type="RuleBase" id="RU364152"/>
    </source>
</evidence>
<keyword evidence="4" id="KW-0804">Transcription</keyword>
<evidence type="ECO:0000313" key="6">
    <source>
        <dbReference type="Proteomes" id="UP000053825"/>
    </source>
</evidence>
<dbReference type="STRING" id="597456.A0A0L7R1V6"/>
<dbReference type="InterPro" id="IPR013921">
    <property type="entry name" value="Mediator_Med20"/>
</dbReference>
<dbReference type="GO" id="GO:0006357">
    <property type="term" value="P:regulation of transcription by RNA polymerase II"/>
    <property type="evidence" value="ECO:0007669"/>
    <property type="project" value="InterPro"/>
</dbReference>
<comment type="function">
    <text evidence="4">Component of the Mediator complex, a coactivator involved in the regulated transcription of nearly all RNA polymerase II-dependent genes. Mediator functions as a bridge to convey information from gene-specific regulatory proteins to the basal RNA polymerase II transcription machinery. Mediator is recruited to promoters by direct interactions with regulatory proteins and serves as a scaffold for the assembly of a functional preinitiation complex with RNA polymerase II and the general transcription factors.</text>
</comment>
<gene>
    <name evidence="4" type="primary">MED20</name>
    <name evidence="5" type="ORF">WH47_00337</name>
</gene>
<dbReference type="GO" id="GO:0016592">
    <property type="term" value="C:mediator complex"/>
    <property type="evidence" value="ECO:0007669"/>
    <property type="project" value="InterPro"/>
</dbReference>
<dbReference type="EMBL" id="KQ414667">
    <property type="protein sequence ID" value="KOC64834.1"/>
    <property type="molecule type" value="Genomic_DNA"/>
</dbReference>
<evidence type="ECO:0000313" key="5">
    <source>
        <dbReference type="EMBL" id="KOC64834.1"/>
    </source>
</evidence>
<proteinExistence type="inferred from homology"/>
<evidence type="ECO:0000256" key="2">
    <source>
        <dbReference type="ARBA" id="ARBA00010743"/>
    </source>
</evidence>
<keyword evidence="4" id="KW-0805">Transcription regulation</keyword>
<comment type="subcellular location">
    <subcellularLocation>
        <location evidence="1 4">Nucleus</location>
    </subcellularLocation>
</comment>
<evidence type="ECO:0000256" key="3">
    <source>
        <dbReference type="ARBA" id="ARBA00023242"/>
    </source>
</evidence>
<dbReference type="Proteomes" id="UP000053825">
    <property type="component" value="Unassembled WGS sequence"/>
</dbReference>
<name>A0A0L7R1V6_9HYME</name>
<protein>
    <recommendedName>
        <fullName evidence="4">Mediator of RNA polymerase II transcription subunit 20</fullName>
    </recommendedName>
    <alternativeName>
        <fullName evidence="4">Mediator complex subunit 20</fullName>
    </alternativeName>
</protein>
<dbReference type="AlphaFoldDB" id="A0A0L7R1V6"/>